<proteinExistence type="predicted"/>
<accession>A0A835VMB7</accession>
<protein>
    <submittedName>
        <fullName evidence="3">Uncharacterized protein</fullName>
    </submittedName>
</protein>
<feature type="region of interest" description="Disordered" evidence="1">
    <location>
        <begin position="1"/>
        <end position="31"/>
    </location>
</feature>
<dbReference type="AlphaFoldDB" id="A0A835VMB7"/>
<evidence type="ECO:0000313" key="3">
    <source>
        <dbReference type="EMBL" id="KAG0502315.1"/>
    </source>
</evidence>
<evidence type="ECO:0000313" key="4">
    <source>
        <dbReference type="Proteomes" id="UP000636800"/>
    </source>
</evidence>
<dbReference type="EMBL" id="JADCNL010000001">
    <property type="protein sequence ID" value="KAG0498064.1"/>
    <property type="molecule type" value="Genomic_DNA"/>
</dbReference>
<evidence type="ECO:0000313" key="5">
    <source>
        <dbReference type="Proteomes" id="UP000639772"/>
    </source>
</evidence>
<comment type="caution">
    <text evidence="3">The sequence shown here is derived from an EMBL/GenBank/DDBJ whole genome shotgun (WGS) entry which is preliminary data.</text>
</comment>
<name>A0A835VMB7_VANPL</name>
<dbReference type="Proteomes" id="UP000639772">
    <property type="component" value="Chromosome 1"/>
</dbReference>
<gene>
    <name evidence="3" type="ORF">HPP92_002387</name>
    <name evidence="2" type="ORF">HPP92_002755</name>
</gene>
<sequence>MTVEFNQPTAPPPPPTAGNSDSPVVEEGEEDQNSIALQMIEELLHRTSATMEPQNQAVPCANLLH</sequence>
<keyword evidence="4" id="KW-1185">Reference proteome</keyword>
<dbReference type="Proteomes" id="UP000636800">
    <property type="component" value="Chromosome 1"/>
</dbReference>
<reference evidence="4 5" key="1">
    <citation type="journal article" date="2020" name="Nat. Food">
        <title>A phased Vanilla planifolia genome enables genetic improvement of flavour and production.</title>
        <authorList>
            <person name="Hasing T."/>
            <person name="Tang H."/>
            <person name="Brym M."/>
            <person name="Khazi F."/>
            <person name="Huang T."/>
            <person name="Chambers A.H."/>
        </authorList>
    </citation>
    <scope>NUCLEOTIDE SEQUENCE [LARGE SCALE GENOMIC DNA]</scope>
    <source>
        <tissue evidence="3">Leaf</tissue>
    </source>
</reference>
<organism evidence="3 5">
    <name type="scientific">Vanilla planifolia</name>
    <name type="common">Vanilla</name>
    <dbReference type="NCBI Taxonomy" id="51239"/>
    <lineage>
        <taxon>Eukaryota</taxon>
        <taxon>Viridiplantae</taxon>
        <taxon>Streptophyta</taxon>
        <taxon>Embryophyta</taxon>
        <taxon>Tracheophyta</taxon>
        <taxon>Spermatophyta</taxon>
        <taxon>Magnoliopsida</taxon>
        <taxon>Liliopsida</taxon>
        <taxon>Asparagales</taxon>
        <taxon>Orchidaceae</taxon>
        <taxon>Vanilloideae</taxon>
        <taxon>Vanilleae</taxon>
        <taxon>Vanilla</taxon>
    </lineage>
</organism>
<evidence type="ECO:0000313" key="2">
    <source>
        <dbReference type="EMBL" id="KAG0498064.1"/>
    </source>
</evidence>
<dbReference type="EMBL" id="JADCNM010000001">
    <property type="protein sequence ID" value="KAG0502315.1"/>
    <property type="molecule type" value="Genomic_DNA"/>
</dbReference>
<dbReference type="OrthoDB" id="1920676at2759"/>
<evidence type="ECO:0000256" key="1">
    <source>
        <dbReference type="SAM" id="MobiDB-lite"/>
    </source>
</evidence>